<protein>
    <submittedName>
        <fullName evidence="2">Polyhydroxyalkanoic acid synthase subunit PhaR</fullName>
    </submittedName>
</protein>
<dbReference type="RefSeq" id="WP_191158371.1">
    <property type="nucleotide sequence ID" value="NZ_JACXAI010000012.1"/>
</dbReference>
<keyword evidence="3" id="KW-1185">Reference proteome</keyword>
<evidence type="ECO:0000256" key="1">
    <source>
        <dbReference type="SAM" id="Coils"/>
    </source>
</evidence>
<dbReference type="EMBL" id="JACXAI010000012">
    <property type="protein sequence ID" value="MBD1380772.1"/>
    <property type="molecule type" value="Genomic_DNA"/>
</dbReference>
<accession>A0A926NMK3</accession>
<gene>
    <name evidence="2" type="primary">phaR</name>
    <name evidence="2" type="ORF">IC621_11070</name>
</gene>
<comment type="caution">
    <text evidence="2">The sequence shown here is derived from an EMBL/GenBank/DDBJ whole genome shotgun (WGS) entry which is preliminary data.</text>
</comment>
<dbReference type="AlphaFoldDB" id="A0A926NMK3"/>
<dbReference type="Proteomes" id="UP000626844">
    <property type="component" value="Unassembled WGS sequence"/>
</dbReference>
<feature type="coiled-coil region" evidence="1">
    <location>
        <begin position="91"/>
        <end position="139"/>
    </location>
</feature>
<evidence type="ECO:0000313" key="2">
    <source>
        <dbReference type="EMBL" id="MBD1380772.1"/>
    </source>
</evidence>
<dbReference type="InterPro" id="IPR011729">
    <property type="entry name" value="PhaR_Bmeg_synth"/>
</dbReference>
<dbReference type="NCBIfam" id="TIGR02132">
    <property type="entry name" value="phaR_Bmeg"/>
    <property type="match status" value="1"/>
</dbReference>
<sequence>MNQQKSFNPMEMWKDIYNQSESYWSNILDENMKEEYFSEWMGKVLEINLLTKKMLNETAESYLTQMNLPTRNDLSNIASLVVNVDSKVDDLEELIEEKSVNQVNQAELKREMTRVKNDIKNLDSKLNEILTLLNEQKNAVNAKEPAAKQ</sequence>
<evidence type="ECO:0000313" key="3">
    <source>
        <dbReference type="Proteomes" id="UP000626844"/>
    </source>
</evidence>
<keyword evidence="1" id="KW-0175">Coiled coil</keyword>
<organism evidence="2 3">
    <name type="scientific">Metabacillus arenae</name>
    <dbReference type="NCBI Taxonomy" id="2771434"/>
    <lineage>
        <taxon>Bacteria</taxon>
        <taxon>Bacillati</taxon>
        <taxon>Bacillota</taxon>
        <taxon>Bacilli</taxon>
        <taxon>Bacillales</taxon>
        <taxon>Bacillaceae</taxon>
        <taxon>Metabacillus</taxon>
    </lineage>
</organism>
<proteinExistence type="predicted"/>
<reference evidence="2" key="1">
    <citation type="submission" date="2020-09" db="EMBL/GenBank/DDBJ databases">
        <title>A novel bacterium of genus Bacillus, isolated from South China Sea.</title>
        <authorList>
            <person name="Huang H."/>
            <person name="Mo K."/>
            <person name="Hu Y."/>
        </authorList>
    </citation>
    <scope>NUCLEOTIDE SEQUENCE</scope>
    <source>
        <strain evidence="2">IB182487</strain>
    </source>
</reference>
<name>A0A926NMK3_9BACI</name>